<dbReference type="KEGG" id="mon:G8E03_13355"/>
<gene>
    <name evidence="2" type="ORF">G8E03_13355</name>
</gene>
<reference evidence="2 3" key="1">
    <citation type="submission" date="2020-03" db="EMBL/GenBank/DDBJ databases">
        <title>Complete genome sequence of Monaibacterium sp. ALG8 with diverse plasmids.</title>
        <authorList>
            <person name="Sun C."/>
        </authorList>
    </citation>
    <scope>NUCLEOTIDE SEQUENCE [LARGE SCALE GENOMIC DNA]</scope>
    <source>
        <strain evidence="2 3">ALG8</strain>
    </source>
</reference>
<evidence type="ECO:0000313" key="2">
    <source>
        <dbReference type="EMBL" id="QIK41649.1"/>
    </source>
</evidence>
<feature type="region of interest" description="Disordered" evidence="1">
    <location>
        <begin position="1"/>
        <end position="20"/>
    </location>
</feature>
<feature type="compositionally biased region" description="Basic and acidic residues" evidence="1">
    <location>
        <begin position="97"/>
        <end position="108"/>
    </location>
</feature>
<evidence type="ECO:0000256" key="1">
    <source>
        <dbReference type="SAM" id="MobiDB-lite"/>
    </source>
</evidence>
<dbReference type="RefSeq" id="WP_166192831.1">
    <property type="nucleotide sequence ID" value="NZ_CP049811.1"/>
</dbReference>
<sequence length="108" mass="11898">MRDEFNTEGQHDLCGKDRSSPKSILTVDAERYQSYLDGVDMTQAQKEEFLQALWSIMFTFVALGFEVHPLQEVCGKTPLNGGEGAKGAFGAVSSDDPDNKDNTDKFSS</sequence>
<name>A0A6G7VNM9_9RHOB</name>
<dbReference type="AlphaFoldDB" id="A0A6G7VNM9"/>
<accession>A0A6G7VNM9</accession>
<evidence type="ECO:0000313" key="3">
    <source>
        <dbReference type="Proteomes" id="UP000500791"/>
    </source>
</evidence>
<organism evidence="2 3">
    <name type="scientific">Pontivivens nitratireducens</name>
    <dbReference type="NCBI Taxonomy" id="2758038"/>
    <lineage>
        <taxon>Bacteria</taxon>
        <taxon>Pseudomonadati</taxon>
        <taxon>Pseudomonadota</taxon>
        <taxon>Alphaproteobacteria</taxon>
        <taxon>Rhodobacterales</taxon>
        <taxon>Paracoccaceae</taxon>
        <taxon>Pontivivens</taxon>
    </lineage>
</organism>
<protein>
    <submittedName>
        <fullName evidence="2">Uncharacterized protein</fullName>
    </submittedName>
</protein>
<keyword evidence="3" id="KW-1185">Reference proteome</keyword>
<dbReference type="Proteomes" id="UP000500791">
    <property type="component" value="Chromosome"/>
</dbReference>
<feature type="region of interest" description="Disordered" evidence="1">
    <location>
        <begin position="80"/>
        <end position="108"/>
    </location>
</feature>
<proteinExistence type="predicted"/>
<dbReference type="EMBL" id="CP049811">
    <property type="protein sequence ID" value="QIK41649.1"/>
    <property type="molecule type" value="Genomic_DNA"/>
</dbReference>